<sequence>MGPRRSTTIGRKINNFFLLKMSNNRGEGPPEDTQEGTTGTITSQAPSSPITQNSPSICPKPTSLKKRRKL</sequence>
<name>A0A8R1EM70_CAEJA</name>
<reference evidence="2" key="2">
    <citation type="submission" date="2022-06" db="UniProtKB">
        <authorList>
            <consortium name="EnsemblMetazoa"/>
        </authorList>
    </citation>
    <scope>IDENTIFICATION</scope>
    <source>
        <strain evidence="2">DF5081</strain>
    </source>
</reference>
<dbReference type="AlphaFoldDB" id="A0A8R1EM70"/>
<accession>A0A8R1EM70</accession>
<evidence type="ECO:0000313" key="3">
    <source>
        <dbReference type="Proteomes" id="UP000005237"/>
    </source>
</evidence>
<feature type="compositionally biased region" description="Polar residues" evidence="1">
    <location>
        <begin position="35"/>
        <end position="56"/>
    </location>
</feature>
<dbReference type="Proteomes" id="UP000005237">
    <property type="component" value="Unassembled WGS sequence"/>
</dbReference>
<keyword evidence="3" id="KW-1185">Reference proteome</keyword>
<reference evidence="3" key="1">
    <citation type="submission" date="2010-08" db="EMBL/GenBank/DDBJ databases">
        <authorList>
            <consortium name="Caenorhabditis japonica Sequencing Consortium"/>
            <person name="Wilson R.K."/>
        </authorList>
    </citation>
    <scope>NUCLEOTIDE SEQUENCE [LARGE SCALE GENOMIC DNA]</scope>
    <source>
        <strain evidence="3">DF5081</strain>
    </source>
</reference>
<dbReference type="EnsemblMetazoa" id="CJA38470.1">
    <property type="protein sequence ID" value="CJA38470.1"/>
    <property type="gene ID" value="WBGene00214317"/>
</dbReference>
<evidence type="ECO:0000256" key="1">
    <source>
        <dbReference type="SAM" id="MobiDB-lite"/>
    </source>
</evidence>
<proteinExistence type="predicted"/>
<feature type="region of interest" description="Disordered" evidence="1">
    <location>
        <begin position="21"/>
        <end position="70"/>
    </location>
</feature>
<organism evidence="2 3">
    <name type="scientific">Caenorhabditis japonica</name>
    <dbReference type="NCBI Taxonomy" id="281687"/>
    <lineage>
        <taxon>Eukaryota</taxon>
        <taxon>Metazoa</taxon>
        <taxon>Ecdysozoa</taxon>
        <taxon>Nematoda</taxon>
        <taxon>Chromadorea</taxon>
        <taxon>Rhabditida</taxon>
        <taxon>Rhabditina</taxon>
        <taxon>Rhabditomorpha</taxon>
        <taxon>Rhabditoidea</taxon>
        <taxon>Rhabditidae</taxon>
        <taxon>Peloderinae</taxon>
        <taxon>Caenorhabditis</taxon>
    </lineage>
</organism>
<evidence type="ECO:0000313" key="2">
    <source>
        <dbReference type="EnsemblMetazoa" id="CJA38470.1"/>
    </source>
</evidence>
<protein>
    <submittedName>
        <fullName evidence="2">Uncharacterized protein</fullName>
    </submittedName>
</protein>